<dbReference type="PROSITE" id="PS00041">
    <property type="entry name" value="HTH_ARAC_FAMILY_1"/>
    <property type="match status" value="1"/>
</dbReference>
<sequence>MEIILNAGLGIGSLMFLLLLFKTGKKQEDYFFLCWIVVTLGQIAFYGVTIYRFELRSVWAIATFGLPLLGAPLLFLYILALTGRFVTWKTVLAHLSVYPIYILLLFLIQERDGVVLIASNGLFRLPKNPPVWMQYYAVPLALSALFYCIWDLVLLRKHSQNIVEFFSFHEKVNLRWVNYIVYSYFLLFLVASFLIFGAIHFQLLPIENAFALVGITLCLMLIAFVLYGFRQTAVFSNIDVGRTMDSKVSAAEKASYSKSGLTPSKIETLANQLSTYMEQEKPFLNEDLNLTLLAEQSQISPSYLSQIVNQYFQKNFYDFINQHRVEEAKKRLLSADYRHLSILGIAFDCGFKSKSSFNRYFKKYTGKAPSEFRKK</sequence>
<evidence type="ECO:0000256" key="2">
    <source>
        <dbReference type="ARBA" id="ARBA00023125"/>
    </source>
</evidence>
<feature type="transmembrane region" description="Helical" evidence="4">
    <location>
        <begin position="57"/>
        <end position="79"/>
    </location>
</feature>
<feature type="transmembrane region" description="Helical" evidence="4">
    <location>
        <begin position="135"/>
        <end position="155"/>
    </location>
</feature>
<keyword evidence="3" id="KW-0804">Transcription</keyword>
<gene>
    <name evidence="6" type="ORF">D7Z94_02230</name>
</gene>
<dbReference type="SUPFAM" id="SSF46689">
    <property type="entry name" value="Homeodomain-like"/>
    <property type="match status" value="1"/>
</dbReference>
<evidence type="ECO:0000256" key="4">
    <source>
        <dbReference type="SAM" id="Phobius"/>
    </source>
</evidence>
<feature type="transmembrane region" description="Helical" evidence="4">
    <location>
        <begin position="209"/>
        <end position="229"/>
    </location>
</feature>
<dbReference type="GO" id="GO:0003700">
    <property type="term" value="F:DNA-binding transcription factor activity"/>
    <property type="evidence" value="ECO:0007669"/>
    <property type="project" value="InterPro"/>
</dbReference>
<organism evidence="6 7">
    <name type="scientific">Ulvibacterium marinum</name>
    <dbReference type="NCBI Taxonomy" id="2419782"/>
    <lineage>
        <taxon>Bacteria</taxon>
        <taxon>Pseudomonadati</taxon>
        <taxon>Bacteroidota</taxon>
        <taxon>Flavobacteriia</taxon>
        <taxon>Flavobacteriales</taxon>
        <taxon>Flavobacteriaceae</taxon>
        <taxon>Ulvibacterium</taxon>
    </lineage>
</organism>
<name>A0A3B0CA01_9FLAO</name>
<dbReference type="Pfam" id="PF12833">
    <property type="entry name" value="HTH_18"/>
    <property type="match status" value="1"/>
</dbReference>
<dbReference type="Proteomes" id="UP000276603">
    <property type="component" value="Unassembled WGS sequence"/>
</dbReference>
<dbReference type="RefSeq" id="WP_120709873.1">
    <property type="nucleotide sequence ID" value="NZ_RBCJ01000001.1"/>
</dbReference>
<comment type="caution">
    <text evidence="6">The sequence shown here is derived from an EMBL/GenBank/DDBJ whole genome shotgun (WGS) entry which is preliminary data.</text>
</comment>
<dbReference type="SMART" id="SM00342">
    <property type="entry name" value="HTH_ARAC"/>
    <property type="match status" value="1"/>
</dbReference>
<evidence type="ECO:0000259" key="5">
    <source>
        <dbReference type="PROSITE" id="PS01124"/>
    </source>
</evidence>
<keyword evidence="4" id="KW-0812">Transmembrane</keyword>
<feature type="domain" description="HTH araC/xylS-type" evidence="5">
    <location>
        <begin position="267"/>
        <end position="375"/>
    </location>
</feature>
<keyword evidence="2" id="KW-0238">DNA-binding</keyword>
<dbReference type="PRINTS" id="PR00032">
    <property type="entry name" value="HTHARAC"/>
</dbReference>
<keyword evidence="4" id="KW-1133">Transmembrane helix</keyword>
<protein>
    <submittedName>
        <fullName evidence="6">AraC family transcriptional regulator</fullName>
    </submittedName>
</protein>
<dbReference type="EMBL" id="RBCJ01000001">
    <property type="protein sequence ID" value="RKN82682.1"/>
    <property type="molecule type" value="Genomic_DNA"/>
</dbReference>
<dbReference type="InterPro" id="IPR009057">
    <property type="entry name" value="Homeodomain-like_sf"/>
</dbReference>
<dbReference type="GO" id="GO:0043565">
    <property type="term" value="F:sequence-specific DNA binding"/>
    <property type="evidence" value="ECO:0007669"/>
    <property type="project" value="InterPro"/>
</dbReference>
<keyword evidence="1" id="KW-0805">Transcription regulation</keyword>
<dbReference type="InterPro" id="IPR018062">
    <property type="entry name" value="HTH_AraC-typ_CS"/>
</dbReference>
<feature type="transmembrane region" description="Helical" evidence="4">
    <location>
        <begin position="176"/>
        <end position="203"/>
    </location>
</feature>
<proteinExistence type="predicted"/>
<dbReference type="Gene3D" id="1.10.10.60">
    <property type="entry name" value="Homeodomain-like"/>
    <property type="match status" value="2"/>
</dbReference>
<dbReference type="PANTHER" id="PTHR43280:SF29">
    <property type="entry name" value="ARAC-FAMILY TRANSCRIPTIONAL REGULATOR"/>
    <property type="match status" value="1"/>
</dbReference>
<dbReference type="InterPro" id="IPR018060">
    <property type="entry name" value="HTH_AraC"/>
</dbReference>
<evidence type="ECO:0000313" key="7">
    <source>
        <dbReference type="Proteomes" id="UP000276603"/>
    </source>
</evidence>
<keyword evidence="4" id="KW-0472">Membrane</keyword>
<feature type="transmembrane region" description="Helical" evidence="4">
    <location>
        <begin position="6"/>
        <end position="23"/>
    </location>
</feature>
<evidence type="ECO:0000313" key="6">
    <source>
        <dbReference type="EMBL" id="RKN82682.1"/>
    </source>
</evidence>
<dbReference type="PROSITE" id="PS01124">
    <property type="entry name" value="HTH_ARAC_FAMILY_2"/>
    <property type="match status" value="1"/>
</dbReference>
<dbReference type="PANTHER" id="PTHR43280">
    <property type="entry name" value="ARAC-FAMILY TRANSCRIPTIONAL REGULATOR"/>
    <property type="match status" value="1"/>
</dbReference>
<keyword evidence="7" id="KW-1185">Reference proteome</keyword>
<dbReference type="OrthoDB" id="9779074at2"/>
<evidence type="ECO:0000256" key="1">
    <source>
        <dbReference type="ARBA" id="ARBA00023015"/>
    </source>
</evidence>
<accession>A0A3B0CA01</accession>
<reference evidence="6 7" key="1">
    <citation type="submission" date="2018-10" db="EMBL/GenBank/DDBJ databases">
        <title>Ulvibacterium marinum gen. nov., sp. nov., a novel marine bacterium of the family Flavobacteriaceae, isolated from a culture of the green alga Ulva prolifera.</title>
        <authorList>
            <person name="Zhang Z."/>
        </authorList>
    </citation>
    <scope>NUCLEOTIDE SEQUENCE [LARGE SCALE GENOMIC DNA]</scope>
    <source>
        <strain evidence="6 7">CCMM003</strain>
    </source>
</reference>
<evidence type="ECO:0000256" key="3">
    <source>
        <dbReference type="ARBA" id="ARBA00023163"/>
    </source>
</evidence>
<feature type="transmembrane region" description="Helical" evidence="4">
    <location>
        <begin position="30"/>
        <end position="51"/>
    </location>
</feature>
<feature type="transmembrane region" description="Helical" evidence="4">
    <location>
        <begin position="91"/>
        <end position="108"/>
    </location>
</feature>
<dbReference type="AlphaFoldDB" id="A0A3B0CA01"/>
<dbReference type="InterPro" id="IPR020449">
    <property type="entry name" value="Tscrpt_reg_AraC-type_HTH"/>
</dbReference>